<dbReference type="OrthoDB" id="7576381at2"/>
<protein>
    <submittedName>
        <fullName evidence="2">DUF4402 domain-containing protein</fullName>
    </submittedName>
</protein>
<feature type="chain" id="PRO_5044663535" evidence="1">
    <location>
        <begin position="36"/>
        <end position="194"/>
    </location>
</feature>
<evidence type="ECO:0000313" key="3">
    <source>
        <dbReference type="EMBL" id="MXP33970.1"/>
    </source>
</evidence>
<keyword evidence="1" id="KW-0732">Signal</keyword>
<reference evidence="2 4" key="1">
    <citation type="submission" date="2019-12" db="EMBL/GenBank/DDBJ databases">
        <title>Genomic-based taxomic classification of the family Erythrobacteraceae.</title>
        <authorList>
            <person name="Xu L."/>
        </authorList>
    </citation>
    <scope>NUCLEOTIDE SEQUENCE [LARGE SCALE GENOMIC DNA]</scope>
    <source>
        <strain evidence="2 4">JCM 16677</strain>
    </source>
</reference>
<evidence type="ECO:0000313" key="2">
    <source>
        <dbReference type="EMBL" id="MXP31210.1"/>
    </source>
</evidence>
<feature type="signal peptide" evidence="1">
    <location>
        <begin position="1"/>
        <end position="35"/>
    </location>
</feature>
<dbReference type="AlphaFoldDB" id="A0A845ALS0"/>
<keyword evidence="4" id="KW-1185">Reference proteome</keyword>
<dbReference type="Pfam" id="PF14352">
    <property type="entry name" value="DUF4402"/>
    <property type="match status" value="1"/>
</dbReference>
<organism evidence="2 4">
    <name type="scientific">Parerythrobacter jejuensis</name>
    <dbReference type="NCBI Taxonomy" id="795812"/>
    <lineage>
        <taxon>Bacteria</taxon>
        <taxon>Pseudomonadati</taxon>
        <taxon>Pseudomonadota</taxon>
        <taxon>Alphaproteobacteria</taxon>
        <taxon>Sphingomonadales</taxon>
        <taxon>Erythrobacteraceae</taxon>
        <taxon>Parerythrobacter</taxon>
    </lineage>
</organism>
<sequence>MMQSGSRTQTIASRIATTGAVAATALLCLAAPAAAQSNSAAPDASASVIASGTMRNTGDLDFGKVAPGDTGGTIVVAPDNSATVTGTVLSVSTPSAASFIIERRTGLDFPAYVSPTTADSITLIHATDTSETMQLTNFTNDFNRTRTIFFGLFTVPAWFGQTSYDFRVGGTLNVAGNQMPGVYTGEFVVRVDFE</sequence>
<dbReference type="Proteomes" id="UP000446786">
    <property type="component" value="Unassembled WGS sequence"/>
</dbReference>
<proteinExistence type="predicted"/>
<name>A0A845ALS0_9SPHN</name>
<dbReference type="EMBL" id="WTYE01000001">
    <property type="protein sequence ID" value="MXP31210.1"/>
    <property type="molecule type" value="Genomic_DNA"/>
</dbReference>
<evidence type="ECO:0000313" key="4">
    <source>
        <dbReference type="Proteomes" id="UP000446786"/>
    </source>
</evidence>
<accession>A0A845ALS0</accession>
<gene>
    <name evidence="2" type="ORF">GRI94_05145</name>
    <name evidence="3" type="ORF">GRI94_19235</name>
</gene>
<dbReference type="InterPro" id="IPR025514">
    <property type="entry name" value="DUF4402"/>
</dbReference>
<comment type="caution">
    <text evidence="2">The sequence shown here is derived from an EMBL/GenBank/DDBJ whole genome shotgun (WGS) entry which is preliminary data.</text>
</comment>
<dbReference type="EMBL" id="WTYE01000001">
    <property type="protein sequence ID" value="MXP33970.1"/>
    <property type="molecule type" value="Genomic_DNA"/>
</dbReference>
<evidence type="ECO:0000256" key="1">
    <source>
        <dbReference type="SAM" id="SignalP"/>
    </source>
</evidence>
<dbReference type="RefSeq" id="WP_160778672.1">
    <property type="nucleotide sequence ID" value="NZ_BAAAZF010000001.1"/>
</dbReference>